<dbReference type="AlphaFoldDB" id="A0AAD9KNS0"/>
<feature type="region of interest" description="Disordered" evidence="1">
    <location>
        <begin position="74"/>
        <end position="96"/>
    </location>
</feature>
<organism evidence="2 3">
    <name type="scientific">Ridgeia piscesae</name>
    <name type="common">Tubeworm</name>
    <dbReference type="NCBI Taxonomy" id="27915"/>
    <lineage>
        <taxon>Eukaryota</taxon>
        <taxon>Metazoa</taxon>
        <taxon>Spiralia</taxon>
        <taxon>Lophotrochozoa</taxon>
        <taxon>Annelida</taxon>
        <taxon>Polychaeta</taxon>
        <taxon>Sedentaria</taxon>
        <taxon>Canalipalpata</taxon>
        <taxon>Sabellida</taxon>
        <taxon>Siboglinidae</taxon>
        <taxon>Ridgeia</taxon>
    </lineage>
</organism>
<feature type="compositionally biased region" description="Basic and acidic residues" evidence="1">
    <location>
        <begin position="12"/>
        <end position="28"/>
    </location>
</feature>
<accession>A0AAD9KNS0</accession>
<evidence type="ECO:0000313" key="3">
    <source>
        <dbReference type="Proteomes" id="UP001209878"/>
    </source>
</evidence>
<feature type="compositionally biased region" description="Basic residues" evidence="1">
    <location>
        <begin position="1"/>
        <end position="11"/>
    </location>
</feature>
<gene>
    <name evidence="2" type="ORF">NP493_787g01022</name>
</gene>
<protein>
    <submittedName>
        <fullName evidence="2">Uncharacterized protein</fullName>
    </submittedName>
</protein>
<comment type="caution">
    <text evidence="2">The sequence shown here is derived from an EMBL/GenBank/DDBJ whole genome shotgun (WGS) entry which is preliminary data.</text>
</comment>
<evidence type="ECO:0000313" key="2">
    <source>
        <dbReference type="EMBL" id="KAK2174635.1"/>
    </source>
</evidence>
<dbReference type="Proteomes" id="UP001209878">
    <property type="component" value="Unassembled WGS sequence"/>
</dbReference>
<sequence>MSFAGKRRRVRKQDSLSEPPRKSPHDDGAFDAASKRPLASRRRHVGSKDISVVSTIGTSEAHVTATDAVPGGLCSKTVPEDTAAGNVTDESSRGHRSTPVFVYSRVTCQTAKRECDDGHKRGCKATIPSSRHYTTDDVCHGQLQVDCFDPYDLTPIMRSLSMECFDGLQESSWRPGSHVVRSDSMPESSPLDDDFGLTSVRNLRRGAICYDDNESVGLMAGLSLYV</sequence>
<reference evidence="2" key="1">
    <citation type="journal article" date="2023" name="Mol. Biol. Evol.">
        <title>Third-Generation Sequencing Reveals the Adaptive Role of the Epigenome in Three Deep-Sea Polychaetes.</title>
        <authorList>
            <person name="Perez M."/>
            <person name="Aroh O."/>
            <person name="Sun Y."/>
            <person name="Lan Y."/>
            <person name="Juniper S.K."/>
            <person name="Young C.R."/>
            <person name="Angers B."/>
            <person name="Qian P.Y."/>
        </authorList>
    </citation>
    <scope>NUCLEOTIDE SEQUENCE</scope>
    <source>
        <strain evidence="2">R07B-5</strain>
    </source>
</reference>
<name>A0AAD9KNS0_RIDPI</name>
<dbReference type="EMBL" id="JAODUO010000787">
    <property type="protein sequence ID" value="KAK2174635.1"/>
    <property type="molecule type" value="Genomic_DNA"/>
</dbReference>
<feature type="region of interest" description="Disordered" evidence="1">
    <location>
        <begin position="1"/>
        <end position="46"/>
    </location>
</feature>
<keyword evidence="3" id="KW-1185">Reference proteome</keyword>
<evidence type="ECO:0000256" key="1">
    <source>
        <dbReference type="SAM" id="MobiDB-lite"/>
    </source>
</evidence>
<proteinExistence type="predicted"/>